<evidence type="ECO:0000313" key="1">
    <source>
        <dbReference type="EMBL" id="MJL91713.1"/>
    </source>
</evidence>
<comment type="caution">
    <text evidence="1">The sequence shown here is derived from an EMBL/GenBank/DDBJ whole genome shotgun (WGS) entry which is preliminary data.</text>
</comment>
<sequence>MNTLPSDCIMVVNISDNFIETVVAGCNNVKKIQQLVFSGNKDRFSKNISNENEKLSVINELISADALFCFGYGWYPSEIIADYTQKGIINRPYKIITWTSKTTFLIEERN</sequence>
<organism evidence="1">
    <name type="scientific">Escherichia coli</name>
    <dbReference type="NCBI Taxonomy" id="562"/>
    <lineage>
        <taxon>Bacteria</taxon>
        <taxon>Pseudomonadati</taxon>
        <taxon>Pseudomonadota</taxon>
        <taxon>Gammaproteobacteria</taxon>
        <taxon>Enterobacterales</taxon>
        <taxon>Enterobacteriaceae</taxon>
        <taxon>Escherichia</taxon>
    </lineage>
</organism>
<dbReference type="RefSeq" id="WP_096944327.1">
    <property type="nucleotide sequence ID" value="NZ_BFOV01000060.1"/>
</dbReference>
<reference evidence="1" key="1">
    <citation type="submission" date="2018-06" db="EMBL/GenBank/DDBJ databases">
        <authorList>
            <person name="Ashton P.M."/>
            <person name="Dallman T."/>
            <person name="Nair S."/>
            <person name="De Pinna E."/>
            <person name="Peters T."/>
            <person name="Grant K."/>
        </authorList>
    </citation>
    <scope>NUCLEOTIDE SEQUENCE [LARGE SCALE GENOMIC DNA]</scope>
    <source>
        <strain evidence="1">462023</strain>
    </source>
</reference>
<accession>A0A3R0MRC6</accession>
<protein>
    <submittedName>
        <fullName evidence="1">Uncharacterized protein</fullName>
    </submittedName>
</protein>
<gene>
    <name evidence="1" type="ORF">DNX30_02860</name>
</gene>
<dbReference type="EMBL" id="RTJF01000002">
    <property type="protein sequence ID" value="MJL91713.1"/>
    <property type="molecule type" value="Genomic_DNA"/>
</dbReference>
<dbReference type="Proteomes" id="UP000885382">
    <property type="component" value="Unassembled WGS sequence"/>
</dbReference>
<name>A0A3R0MRC6_ECOLX</name>
<dbReference type="AlphaFoldDB" id="A0A3R0MRC6"/>
<proteinExistence type="predicted"/>